<dbReference type="AlphaFoldDB" id="A0AAT9G4N4"/>
<keyword evidence="5" id="KW-0732">Signal</keyword>
<reference evidence="7" key="1">
    <citation type="journal article" date="2023" name="Front. Microbiol.">
        <title>Genome analysis of Candidatus Aschnera chinzeii, the bacterial endosymbiont of the blood-sucking bat fly Penicillidia jenynsii (Insecta: Diptera: Nycteribiidae).</title>
        <authorList>
            <person name="Koga R."/>
            <person name="Moriyama M."/>
            <person name="Nozaki T."/>
            <person name="Fukatsu T."/>
        </authorList>
    </citation>
    <scope>NUCLEOTIDE SEQUENCE</scope>
    <source>
        <strain evidence="7">Kw-01</strain>
    </source>
</reference>
<name>A0AAT9G4N4_9ENTR</name>
<evidence type="ECO:0000256" key="6">
    <source>
        <dbReference type="ARBA" id="ARBA00022764"/>
    </source>
</evidence>
<dbReference type="Pfam" id="PF01547">
    <property type="entry name" value="SBP_bac_1"/>
    <property type="match status" value="1"/>
</dbReference>
<gene>
    <name evidence="7" type="primary">thiB</name>
    <name evidence="7" type="ORF">ACHINZ_3270</name>
</gene>
<dbReference type="SUPFAM" id="SSF53850">
    <property type="entry name" value="Periplasmic binding protein-like II"/>
    <property type="match status" value="1"/>
</dbReference>
<dbReference type="GO" id="GO:0030975">
    <property type="term" value="F:thiamine binding"/>
    <property type="evidence" value="ECO:0007669"/>
    <property type="project" value="InterPro"/>
</dbReference>
<evidence type="ECO:0000313" key="7">
    <source>
        <dbReference type="EMBL" id="BET44655.1"/>
    </source>
</evidence>
<dbReference type="InterPro" id="IPR005948">
    <property type="entry name" value="ThiB-like"/>
</dbReference>
<dbReference type="CDD" id="cd13545">
    <property type="entry name" value="PBP2_TbpA"/>
    <property type="match status" value="1"/>
</dbReference>
<dbReference type="NCBIfam" id="TIGR01254">
    <property type="entry name" value="sfuA"/>
    <property type="match status" value="1"/>
</dbReference>
<comment type="subcellular location">
    <subcellularLocation>
        <location evidence="1">Periplasm</location>
    </subcellularLocation>
</comment>
<proteinExistence type="inferred from homology"/>
<dbReference type="Gene3D" id="3.40.190.10">
    <property type="entry name" value="Periplasmic binding protein-like II"/>
    <property type="match status" value="2"/>
</dbReference>
<dbReference type="InterPro" id="IPR006059">
    <property type="entry name" value="SBP"/>
</dbReference>
<dbReference type="PANTHER" id="PTHR30006">
    <property type="entry name" value="THIAMINE-BINDING PERIPLASMIC PROTEIN-RELATED"/>
    <property type="match status" value="1"/>
</dbReference>
<dbReference type="PANTHER" id="PTHR30006:SF3">
    <property type="entry name" value="THIAMINE-BINDING PERIPLASMIC PROTEIN"/>
    <property type="match status" value="1"/>
</dbReference>
<protein>
    <recommendedName>
        <fullName evidence="3">Thiamine-binding periplasmic protein</fullName>
    </recommendedName>
</protein>
<evidence type="ECO:0000256" key="4">
    <source>
        <dbReference type="ARBA" id="ARBA00022448"/>
    </source>
</evidence>
<organism evidence="7">
    <name type="scientific">Candidatus Aschnera chinzeii</name>
    <dbReference type="NCBI Taxonomy" id="1485666"/>
    <lineage>
        <taxon>Bacteria</taxon>
        <taxon>Pseudomonadati</taxon>
        <taxon>Pseudomonadota</taxon>
        <taxon>Gammaproteobacteria</taxon>
        <taxon>Enterobacterales</taxon>
        <taxon>Enterobacteriaceae</taxon>
        <taxon>Candidatus Aschnera</taxon>
    </lineage>
</organism>
<dbReference type="GO" id="GO:0030976">
    <property type="term" value="F:thiamine pyrophosphate binding"/>
    <property type="evidence" value="ECO:0007669"/>
    <property type="project" value="TreeGrafter"/>
</dbReference>
<evidence type="ECO:0000256" key="3">
    <source>
        <dbReference type="ARBA" id="ARBA00019815"/>
    </source>
</evidence>
<dbReference type="InterPro" id="IPR005967">
    <property type="entry name" value="ThiB"/>
</dbReference>
<dbReference type="GO" id="GO:0015888">
    <property type="term" value="P:thiamine transport"/>
    <property type="evidence" value="ECO:0007669"/>
    <property type="project" value="InterPro"/>
</dbReference>
<keyword evidence="6" id="KW-0574">Periplasm</keyword>
<evidence type="ECO:0000256" key="2">
    <source>
        <dbReference type="ARBA" id="ARBA00008520"/>
    </source>
</evidence>
<evidence type="ECO:0000256" key="5">
    <source>
        <dbReference type="ARBA" id="ARBA00022729"/>
    </source>
</evidence>
<dbReference type="NCBIfam" id="TIGR01276">
    <property type="entry name" value="thiB"/>
    <property type="match status" value="1"/>
</dbReference>
<dbReference type="EMBL" id="AP028961">
    <property type="protein sequence ID" value="BET44655.1"/>
    <property type="molecule type" value="Genomic_DNA"/>
</dbReference>
<dbReference type="GO" id="GO:0030288">
    <property type="term" value="C:outer membrane-bounded periplasmic space"/>
    <property type="evidence" value="ECO:0007669"/>
    <property type="project" value="InterPro"/>
</dbReference>
<reference evidence="7" key="2">
    <citation type="submission" date="2023-10" db="EMBL/GenBank/DDBJ databases">
        <authorList>
            <person name="Koga R."/>
            <person name="Fukatsu T."/>
        </authorList>
    </citation>
    <scope>NUCLEOTIDE SEQUENCE</scope>
    <source>
        <strain evidence="7">Kw-01</strain>
    </source>
</reference>
<evidence type="ECO:0000256" key="1">
    <source>
        <dbReference type="ARBA" id="ARBA00004418"/>
    </source>
</evidence>
<comment type="similarity">
    <text evidence="2">Belongs to the bacterial solute-binding protein 1 family.</text>
</comment>
<accession>A0AAT9G4N4</accession>
<keyword evidence="4" id="KW-0813">Transport</keyword>
<sequence length="333" mass="39343">MLKTLTLKILFISIFYYFSYLSYAKPVLTVYTYNSFLSPWGTGPIVKKYFEEICNCTVRFVSHSNGIIMLNKIIIENKDSPADVILGLDNSLIAKAKKTDLFITSTIKLNKIHLPIKWKDYIFIPYDYGYLAFIYNKKFIKKIPTSLNELIYNNNLWTIIYQDPRISTPGLGLLFWMNKIYDNNINKVWQQFAKNTVTITKDWGEAYHLFLKRESDFVLSYTSSPFYHILKEHNNNYVAAIFNEGHYIQVEVMAQLKYSKHPKLAQKFINFMLTKKIQTIIPLTNWMYPVIDVDLPEVYKRSNIPKKIFQFSSEHILRQRDVWLNIWLTSVSH</sequence>